<dbReference type="KEGG" id="puo:RZN69_08965"/>
<feature type="signal peptide" evidence="1">
    <location>
        <begin position="1"/>
        <end position="23"/>
    </location>
</feature>
<evidence type="ECO:0008006" key="4">
    <source>
        <dbReference type="Google" id="ProtNLM"/>
    </source>
</evidence>
<gene>
    <name evidence="2" type="ORF">RZN69_08965</name>
</gene>
<organism evidence="2 3">
    <name type="scientific">Rubellicoccus peritrichatus</name>
    <dbReference type="NCBI Taxonomy" id="3080537"/>
    <lineage>
        <taxon>Bacteria</taxon>
        <taxon>Pseudomonadati</taxon>
        <taxon>Verrucomicrobiota</taxon>
        <taxon>Opitutia</taxon>
        <taxon>Puniceicoccales</taxon>
        <taxon>Cerasicoccaceae</taxon>
        <taxon>Rubellicoccus</taxon>
    </lineage>
</organism>
<keyword evidence="3" id="KW-1185">Reference proteome</keyword>
<keyword evidence="1" id="KW-0732">Signal</keyword>
<dbReference type="AlphaFoldDB" id="A0AAQ3QX16"/>
<sequence>MKKINNPTITSLLGLGVAAGANAAVTASPTVGSGLRPPAAVGVTNWDVDNDGTVDFLLRNSTSYFTTFSTTYTYGRIQNGAGAGFFGRAGFIDPFLKLSTGFSVGPQTGYIFGNPNSVAEVTDNGTRLGEDPVRSGWGTANNTPVTGFVGFQFTSSANIHYGFAEITFDLFAPGQGFIITSAFYESTPNTPIAVPEPETAAIGLGALALGAAGLRRWRQRKKVS</sequence>
<protein>
    <recommendedName>
        <fullName evidence="4">PEP-CTERM protein-sorting domain-containing protein</fullName>
    </recommendedName>
</protein>
<proteinExistence type="predicted"/>
<dbReference type="Proteomes" id="UP001304300">
    <property type="component" value="Chromosome"/>
</dbReference>
<accession>A0AAQ3QX16</accession>
<evidence type="ECO:0000256" key="1">
    <source>
        <dbReference type="SAM" id="SignalP"/>
    </source>
</evidence>
<evidence type="ECO:0000313" key="2">
    <source>
        <dbReference type="EMBL" id="WOO43218.1"/>
    </source>
</evidence>
<feature type="chain" id="PRO_5042817218" description="PEP-CTERM protein-sorting domain-containing protein" evidence="1">
    <location>
        <begin position="24"/>
        <end position="224"/>
    </location>
</feature>
<name>A0AAQ3QX16_9BACT</name>
<dbReference type="RefSeq" id="WP_317835760.1">
    <property type="nucleotide sequence ID" value="NZ_CP136920.1"/>
</dbReference>
<dbReference type="EMBL" id="CP136920">
    <property type="protein sequence ID" value="WOO43218.1"/>
    <property type="molecule type" value="Genomic_DNA"/>
</dbReference>
<reference evidence="2 3" key="1">
    <citation type="submission" date="2023-10" db="EMBL/GenBank/DDBJ databases">
        <title>Rubellicoccus peritrichatus gen. nov., sp. nov., isolated from an algae of coral reef tank.</title>
        <authorList>
            <person name="Luo J."/>
        </authorList>
    </citation>
    <scope>NUCLEOTIDE SEQUENCE [LARGE SCALE GENOMIC DNA]</scope>
    <source>
        <strain evidence="2 3">CR14</strain>
    </source>
</reference>
<evidence type="ECO:0000313" key="3">
    <source>
        <dbReference type="Proteomes" id="UP001304300"/>
    </source>
</evidence>